<accession>A0A812XUC6</accession>
<dbReference type="EMBL" id="CAJNJA010039853">
    <property type="protein sequence ID" value="CAE7760598.1"/>
    <property type="molecule type" value="Genomic_DNA"/>
</dbReference>
<dbReference type="AlphaFoldDB" id="A0A812XUC6"/>
<dbReference type="Proteomes" id="UP000601435">
    <property type="component" value="Unassembled WGS sequence"/>
</dbReference>
<gene>
    <name evidence="2" type="ORF">SNEC2469_LOCUS22128</name>
</gene>
<keyword evidence="3" id="KW-1185">Reference proteome</keyword>
<comment type="caution">
    <text evidence="2">The sequence shown here is derived from an EMBL/GenBank/DDBJ whole genome shotgun (WGS) entry which is preliminary data.</text>
</comment>
<proteinExistence type="predicted"/>
<reference evidence="2" key="1">
    <citation type="submission" date="2021-02" db="EMBL/GenBank/DDBJ databases">
        <authorList>
            <person name="Dougan E. K."/>
            <person name="Rhodes N."/>
            <person name="Thang M."/>
            <person name="Chan C."/>
        </authorList>
    </citation>
    <scope>NUCLEOTIDE SEQUENCE</scope>
</reference>
<organism evidence="2 3">
    <name type="scientific">Symbiodinium necroappetens</name>
    <dbReference type="NCBI Taxonomy" id="1628268"/>
    <lineage>
        <taxon>Eukaryota</taxon>
        <taxon>Sar</taxon>
        <taxon>Alveolata</taxon>
        <taxon>Dinophyceae</taxon>
        <taxon>Suessiales</taxon>
        <taxon>Symbiodiniaceae</taxon>
        <taxon>Symbiodinium</taxon>
    </lineage>
</organism>
<evidence type="ECO:0000313" key="3">
    <source>
        <dbReference type="Proteomes" id="UP000601435"/>
    </source>
</evidence>
<evidence type="ECO:0000313" key="2">
    <source>
        <dbReference type="EMBL" id="CAE7760598.1"/>
    </source>
</evidence>
<dbReference type="OrthoDB" id="425814at2759"/>
<name>A0A812XUC6_9DINO</name>
<feature type="compositionally biased region" description="Polar residues" evidence="1">
    <location>
        <begin position="285"/>
        <end position="295"/>
    </location>
</feature>
<feature type="region of interest" description="Disordered" evidence="1">
    <location>
        <begin position="228"/>
        <end position="308"/>
    </location>
</feature>
<feature type="region of interest" description="Disordered" evidence="1">
    <location>
        <begin position="71"/>
        <end position="101"/>
    </location>
</feature>
<protein>
    <submittedName>
        <fullName evidence="2">Uncharacterized protein</fullName>
    </submittedName>
</protein>
<sequence>MAATGEGEWLIKLERGWSAWMVGEQQFHGSTDESFRYNFGKTEFQVDFQSGSEGTSTNLSTGKVRQICFVPRGQSPPSMEREPESSVQPQVKEASDRPVQATKADSNLPTCYYLAAGTSSQSYDGEYHWLIELEKGWSPWMPGNEPFDGNTDQPLRYTLGRYDFEVHFEDETHGTQTNLTTGKVRRIQCLRKGEPVPTWEGTGIRRRPANGAGAELAAAPAESAAMAAQSDRLGRRAPAAYPSATTGAPVKGTQKFSLRTSKPAAATRPQVSEAAHNASVPLRGPSSTPAMTTGGTMPRFMRPLKSKP</sequence>
<evidence type="ECO:0000256" key="1">
    <source>
        <dbReference type="SAM" id="MobiDB-lite"/>
    </source>
</evidence>